<evidence type="ECO:0000256" key="2">
    <source>
        <dbReference type="SAM" id="SignalP"/>
    </source>
</evidence>
<feature type="signal peptide" evidence="2">
    <location>
        <begin position="1"/>
        <end position="17"/>
    </location>
</feature>
<dbReference type="EMBL" id="BTSX01000004">
    <property type="protein sequence ID" value="GMS92148.1"/>
    <property type="molecule type" value="Genomic_DNA"/>
</dbReference>
<keyword evidence="2" id="KW-0732">Signal</keyword>
<evidence type="ECO:0000313" key="3">
    <source>
        <dbReference type="EMBL" id="GMS92148.1"/>
    </source>
</evidence>
<feature type="transmembrane region" description="Helical" evidence="1">
    <location>
        <begin position="105"/>
        <end position="123"/>
    </location>
</feature>
<name>A0AAV5TA91_9BILA</name>
<dbReference type="Pfam" id="PF10326">
    <property type="entry name" value="7TM_GPCR_Str"/>
    <property type="match status" value="2"/>
</dbReference>
<keyword evidence="1" id="KW-0812">Transmembrane</keyword>
<protein>
    <recommendedName>
        <fullName evidence="5">G protein-coupled receptor</fullName>
    </recommendedName>
</protein>
<evidence type="ECO:0008006" key="5">
    <source>
        <dbReference type="Google" id="ProtNLM"/>
    </source>
</evidence>
<dbReference type="PANTHER" id="PTHR45907:SF16">
    <property type="entry name" value="SERPENTINE RECEPTOR, CLASS J"/>
    <property type="match status" value="1"/>
</dbReference>
<keyword evidence="4" id="KW-1185">Reference proteome</keyword>
<reference evidence="3" key="1">
    <citation type="submission" date="2023-10" db="EMBL/GenBank/DDBJ databases">
        <title>Genome assembly of Pristionchus species.</title>
        <authorList>
            <person name="Yoshida K."/>
            <person name="Sommer R.J."/>
        </authorList>
    </citation>
    <scope>NUCLEOTIDE SEQUENCE</scope>
    <source>
        <strain evidence="3">RS0144</strain>
    </source>
</reference>
<dbReference type="InterPro" id="IPR019423">
    <property type="entry name" value="7TM_GPCR_serpentine_rcpt_Srj"/>
</dbReference>
<dbReference type="Proteomes" id="UP001432027">
    <property type="component" value="Unassembled WGS sequence"/>
</dbReference>
<dbReference type="PANTHER" id="PTHR45907">
    <property type="entry name" value="SERPENTINE RECEPTOR, CLASS J"/>
    <property type="match status" value="1"/>
</dbReference>
<gene>
    <name evidence="3" type="ORF">PENTCL1PPCAC_14323</name>
</gene>
<proteinExistence type="predicted"/>
<dbReference type="AlphaFoldDB" id="A0AAV5TA91"/>
<dbReference type="SUPFAM" id="SSF81321">
    <property type="entry name" value="Family A G protein-coupled receptor-like"/>
    <property type="match status" value="1"/>
</dbReference>
<keyword evidence="1" id="KW-0472">Membrane</keyword>
<feature type="transmembrane region" description="Helical" evidence="1">
    <location>
        <begin position="164"/>
        <end position="183"/>
    </location>
</feature>
<dbReference type="InterPro" id="IPR019428">
    <property type="entry name" value="7TM_GPCR_serpentine_rcpt_Str"/>
</dbReference>
<feature type="non-terminal residue" evidence="3">
    <location>
        <position position="242"/>
    </location>
</feature>
<accession>A0AAV5TA91</accession>
<evidence type="ECO:0000313" key="4">
    <source>
        <dbReference type="Proteomes" id="UP001432027"/>
    </source>
</evidence>
<feature type="transmembrane region" description="Helical" evidence="1">
    <location>
        <begin position="21"/>
        <end position="41"/>
    </location>
</feature>
<feature type="chain" id="PRO_5043899141" description="G protein-coupled receptor" evidence="2">
    <location>
        <begin position="18"/>
        <end position="242"/>
    </location>
</feature>
<feature type="transmembrane region" description="Helical" evidence="1">
    <location>
        <begin position="61"/>
        <end position="85"/>
    </location>
</feature>
<keyword evidence="1" id="KW-1133">Transmembrane helix</keyword>
<organism evidence="3 4">
    <name type="scientific">Pristionchus entomophagus</name>
    <dbReference type="NCBI Taxonomy" id="358040"/>
    <lineage>
        <taxon>Eukaryota</taxon>
        <taxon>Metazoa</taxon>
        <taxon>Ecdysozoa</taxon>
        <taxon>Nematoda</taxon>
        <taxon>Chromadorea</taxon>
        <taxon>Rhabditida</taxon>
        <taxon>Rhabditina</taxon>
        <taxon>Diplogasteromorpha</taxon>
        <taxon>Diplogasteroidea</taxon>
        <taxon>Neodiplogasteridae</taxon>
        <taxon>Pristionchus</taxon>
    </lineage>
</organism>
<feature type="non-terminal residue" evidence="3">
    <location>
        <position position="1"/>
    </location>
</feature>
<comment type="caution">
    <text evidence="3">The sequence shown here is derived from an EMBL/GenBank/DDBJ whole genome shotgun (WGS) entry which is preliminary data.</text>
</comment>
<sequence>GLLLNLVLLYAIRRFSGAHLGAYKHLLTIFSSADVILRVLLTGFTHGTVTDTTFDDRYVNIIQRITAFYNGFQSVPFTLLGIHFLYRYWSVRLPHLIQLFTRKDFLLFLAATTIGILICWFLWQTFNLTGQTGSVGNRDLIEAYERNYGKRIENAWITFDHWTAIPSLFVYIPFLICINLPFLRVSFRLMHDLCAPIFTCFPMWDAAVIILLISDYRRGFLGMLMKRKDQSKPSPMTQMTTT</sequence>
<feature type="transmembrane region" description="Helical" evidence="1">
    <location>
        <begin position="195"/>
        <end position="214"/>
    </location>
</feature>
<evidence type="ECO:0000256" key="1">
    <source>
        <dbReference type="SAM" id="Phobius"/>
    </source>
</evidence>